<feature type="domain" description="Helicase ATP-binding" evidence="11">
    <location>
        <begin position="33"/>
        <end position="203"/>
    </location>
</feature>
<dbReference type="PROSITE" id="PS51194">
    <property type="entry name" value="HELICASE_CTER"/>
    <property type="match status" value="1"/>
</dbReference>
<evidence type="ECO:0000256" key="5">
    <source>
        <dbReference type="ARBA" id="ARBA00022840"/>
    </source>
</evidence>
<keyword evidence="6" id="KW-0346">Stress response</keyword>
<evidence type="ECO:0000256" key="4">
    <source>
        <dbReference type="ARBA" id="ARBA00022806"/>
    </source>
</evidence>
<dbReference type="Proteomes" id="UP000006048">
    <property type="component" value="Chromosome"/>
</dbReference>
<dbReference type="InterPro" id="IPR014014">
    <property type="entry name" value="RNA_helicase_DEAD_Q_motif"/>
</dbReference>
<dbReference type="KEGG" id="tpx:Turpa_1051"/>
<feature type="compositionally biased region" description="Basic and acidic residues" evidence="10">
    <location>
        <begin position="442"/>
        <end position="453"/>
    </location>
</feature>
<evidence type="ECO:0000256" key="6">
    <source>
        <dbReference type="ARBA" id="ARBA00023016"/>
    </source>
</evidence>
<dbReference type="InterPro" id="IPR050079">
    <property type="entry name" value="DEAD_box_RNA_helicase"/>
</dbReference>
<dbReference type="Gene3D" id="3.40.50.300">
    <property type="entry name" value="P-loop containing nucleotide triphosphate hydrolases"/>
    <property type="match status" value="2"/>
</dbReference>
<dbReference type="EMBL" id="CP002959">
    <property type="protein sequence ID" value="AFM11700.1"/>
    <property type="molecule type" value="Genomic_DNA"/>
</dbReference>
<keyword evidence="3 9" id="KW-0378">Hydrolase</keyword>
<accession>I4B343</accession>
<evidence type="ECO:0000256" key="2">
    <source>
        <dbReference type="ARBA" id="ARBA00022741"/>
    </source>
</evidence>
<dbReference type="Pfam" id="PF00271">
    <property type="entry name" value="Helicase_C"/>
    <property type="match status" value="1"/>
</dbReference>
<proteinExistence type="inferred from homology"/>
<evidence type="ECO:0000256" key="3">
    <source>
        <dbReference type="ARBA" id="ARBA00022801"/>
    </source>
</evidence>
<keyword evidence="4 9" id="KW-0347">Helicase</keyword>
<dbReference type="SMART" id="SM00490">
    <property type="entry name" value="HELICc"/>
    <property type="match status" value="1"/>
</dbReference>
<gene>
    <name evidence="14" type="ordered locus">Turpa_1051</name>
</gene>
<evidence type="ECO:0000313" key="14">
    <source>
        <dbReference type="EMBL" id="AFM11700.1"/>
    </source>
</evidence>
<dbReference type="SUPFAM" id="SSF52540">
    <property type="entry name" value="P-loop containing nucleoside triphosphate hydrolases"/>
    <property type="match status" value="1"/>
</dbReference>
<evidence type="ECO:0000256" key="8">
    <source>
        <dbReference type="PROSITE-ProRule" id="PRU00552"/>
    </source>
</evidence>
<feature type="short sequence motif" description="Q motif" evidence="8">
    <location>
        <begin position="2"/>
        <end position="30"/>
    </location>
</feature>
<dbReference type="PANTHER" id="PTHR47959">
    <property type="entry name" value="ATP-DEPENDENT RNA HELICASE RHLE-RELATED"/>
    <property type="match status" value="1"/>
</dbReference>
<dbReference type="InterPro" id="IPR027417">
    <property type="entry name" value="P-loop_NTPase"/>
</dbReference>
<dbReference type="PATRIC" id="fig|869212.3.peg.1028"/>
<dbReference type="InterPro" id="IPR001650">
    <property type="entry name" value="Helicase_C-like"/>
</dbReference>
<dbReference type="Pfam" id="PF25399">
    <property type="entry name" value="DeaD_dimer"/>
    <property type="match status" value="1"/>
</dbReference>
<dbReference type="Pfam" id="PF00270">
    <property type="entry name" value="DEAD"/>
    <property type="match status" value="1"/>
</dbReference>
<keyword evidence="1" id="KW-0963">Cytoplasm</keyword>
<dbReference type="HOGENOM" id="CLU_003041_21_1_12"/>
<dbReference type="CDD" id="cd18787">
    <property type="entry name" value="SF2_C_DEAD"/>
    <property type="match status" value="1"/>
</dbReference>
<keyword evidence="2 9" id="KW-0547">Nucleotide-binding</keyword>
<evidence type="ECO:0000313" key="15">
    <source>
        <dbReference type="Proteomes" id="UP000006048"/>
    </source>
</evidence>
<keyword evidence="5 9" id="KW-0067">ATP-binding</keyword>
<comment type="similarity">
    <text evidence="7 9">Belongs to the DEAD box helicase family.</text>
</comment>
<dbReference type="InterPro" id="IPR057325">
    <property type="entry name" value="DeaD_dimer"/>
</dbReference>
<dbReference type="InterPro" id="IPR044742">
    <property type="entry name" value="DEAD/DEAH_RhlB"/>
</dbReference>
<feature type="compositionally biased region" description="Basic residues" evidence="10">
    <location>
        <begin position="461"/>
        <end position="473"/>
    </location>
</feature>
<feature type="domain" description="Helicase C-terminal" evidence="12">
    <location>
        <begin position="214"/>
        <end position="375"/>
    </location>
</feature>
<dbReference type="OrthoDB" id="9805696at2"/>
<dbReference type="GO" id="GO:0005829">
    <property type="term" value="C:cytosol"/>
    <property type="evidence" value="ECO:0007669"/>
    <property type="project" value="TreeGrafter"/>
</dbReference>
<protein>
    <submittedName>
        <fullName evidence="14">DEAD/DEAH box helicase domain protein</fullName>
    </submittedName>
</protein>
<dbReference type="CDD" id="cd00268">
    <property type="entry name" value="DEADc"/>
    <property type="match status" value="1"/>
</dbReference>
<evidence type="ECO:0000256" key="7">
    <source>
        <dbReference type="ARBA" id="ARBA00038437"/>
    </source>
</evidence>
<evidence type="ECO:0000259" key="11">
    <source>
        <dbReference type="PROSITE" id="PS51192"/>
    </source>
</evidence>
<organism evidence="14 15">
    <name type="scientific">Turneriella parva (strain ATCC BAA-1111 / DSM 21527 / NCTC 11395 / H)</name>
    <name type="common">Leptospira parva</name>
    <dbReference type="NCBI Taxonomy" id="869212"/>
    <lineage>
        <taxon>Bacteria</taxon>
        <taxon>Pseudomonadati</taxon>
        <taxon>Spirochaetota</taxon>
        <taxon>Spirochaetia</taxon>
        <taxon>Leptospirales</taxon>
        <taxon>Leptospiraceae</taxon>
        <taxon>Turneriella</taxon>
    </lineage>
</organism>
<dbReference type="AlphaFoldDB" id="I4B343"/>
<dbReference type="GO" id="GO:0016787">
    <property type="term" value="F:hydrolase activity"/>
    <property type="evidence" value="ECO:0007669"/>
    <property type="project" value="UniProtKB-KW"/>
</dbReference>
<evidence type="ECO:0000256" key="9">
    <source>
        <dbReference type="RuleBase" id="RU000492"/>
    </source>
</evidence>
<sequence>MKSFYELGLSPALVQAITDMGFREASPIQEKAIPILLEGHDLIGQAQTGTGKTAAFAIPVIEKITSAKELQAMVLCPTRELAMQVAAEFKKLLKYKKDILVATVYGGQQIGTQFRDLKLKPQIVVGTPGRVMDHMRRKTIKMNTVKFFVLDEADEMLAQGFREDIEHILLDAPKERQTVLFSATMSKEILAITSQFLNNPQRADVLAGQSNKPKIEQFFLLVPEKNRVEATIRLMDFYDFKSALIFSNMRSQVDSLTQQFNERGMTAEGIHGDLNQNQRDKVMGKLRSGQARLLVATDVAGRGIDISHIEAVFNFDLPRDVEDYIHRIGRTGRAGKSGRSFSFVRPTELNKLKRLEKLHSIRILPHDVPAAEALQKKKVSALLGEIGEVTKRAKLAQYLEYVQDLTNDEVSAEEVAAAAIKMLLEKDNKNYDTKTQFISAQDEMKKAKSDNHRPGNYPPRSGKKFYKNKRRKG</sequence>
<dbReference type="InterPro" id="IPR014001">
    <property type="entry name" value="Helicase_ATP-bd"/>
</dbReference>
<reference evidence="14 15" key="1">
    <citation type="submission" date="2012-06" db="EMBL/GenBank/DDBJ databases">
        <title>The complete chromosome of genome of Turneriella parva DSM 21527.</title>
        <authorList>
            <consortium name="US DOE Joint Genome Institute (JGI-PGF)"/>
            <person name="Lucas S."/>
            <person name="Han J."/>
            <person name="Lapidus A."/>
            <person name="Bruce D."/>
            <person name="Goodwin L."/>
            <person name="Pitluck S."/>
            <person name="Peters L."/>
            <person name="Kyrpides N."/>
            <person name="Mavromatis K."/>
            <person name="Ivanova N."/>
            <person name="Mikhailova N."/>
            <person name="Chertkov O."/>
            <person name="Detter J.C."/>
            <person name="Tapia R."/>
            <person name="Han C."/>
            <person name="Land M."/>
            <person name="Hauser L."/>
            <person name="Markowitz V."/>
            <person name="Cheng J.-F."/>
            <person name="Hugenholtz P."/>
            <person name="Woyke T."/>
            <person name="Wu D."/>
            <person name="Gronow S."/>
            <person name="Wellnitz S."/>
            <person name="Brambilla E."/>
            <person name="Klenk H.-P."/>
            <person name="Eisen J.A."/>
        </authorList>
    </citation>
    <scope>NUCLEOTIDE SEQUENCE [LARGE SCALE GENOMIC DNA]</scope>
    <source>
        <strain evidence="15">ATCC BAA-1111 / DSM 21527 / NCTC 11395 / H</strain>
    </source>
</reference>
<dbReference type="InterPro" id="IPR011545">
    <property type="entry name" value="DEAD/DEAH_box_helicase_dom"/>
</dbReference>
<dbReference type="InterPro" id="IPR000629">
    <property type="entry name" value="RNA-helicase_DEAD-box_CS"/>
</dbReference>
<dbReference type="GO" id="GO:0003676">
    <property type="term" value="F:nucleic acid binding"/>
    <property type="evidence" value="ECO:0007669"/>
    <property type="project" value="InterPro"/>
</dbReference>
<dbReference type="PANTHER" id="PTHR47959:SF1">
    <property type="entry name" value="ATP-DEPENDENT RNA HELICASE DBPA"/>
    <property type="match status" value="1"/>
</dbReference>
<feature type="domain" description="DEAD-box RNA helicase Q" evidence="13">
    <location>
        <begin position="2"/>
        <end position="30"/>
    </location>
</feature>
<dbReference type="SMART" id="SM00487">
    <property type="entry name" value="DEXDc"/>
    <property type="match status" value="1"/>
</dbReference>
<name>I4B343_TURPD</name>
<dbReference type="STRING" id="869212.Turpa_1051"/>
<dbReference type="RefSeq" id="WP_014802218.1">
    <property type="nucleotide sequence ID" value="NC_018020.1"/>
</dbReference>
<dbReference type="PROSITE" id="PS51195">
    <property type="entry name" value="Q_MOTIF"/>
    <property type="match status" value="1"/>
</dbReference>
<keyword evidence="15" id="KW-1185">Reference proteome</keyword>
<evidence type="ECO:0000256" key="10">
    <source>
        <dbReference type="SAM" id="MobiDB-lite"/>
    </source>
</evidence>
<dbReference type="PROSITE" id="PS00039">
    <property type="entry name" value="DEAD_ATP_HELICASE"/>
    <property type="match status" value="1"/>
</dbReference>
<evidence type="ECO:0000259" key="12">
    <source>
        <dbReference type="PROSITE" id="PS51194"/>
    </source>
</evidence>
<feature type="region of interest" description="Disordered" evidence="10">
    <location>
        <begin position="439"/>
        <end position="473"/>
    </location>
</feature>
<evidence type="ECO:0000259" key="13">
    <source>
        <dbReference type="PROSITE" id="PS51195"/>
    </source>
</evidence>
<dbReference type="GO" id="GO:0003724">
    <property type="term" value="F:RNA helicase activity"/>
    <property type="evidence" value="ECO:0007669"/>
    <property type="project" value="InterPro"/>
</dbReference>
<dbReference type="GO" id="GO:0005524">
    <property type="term" value="F:ATP binding"/>
    <property type="evidence" value="ECO:0007669"/>
    <property type="project" value="UniProtKB-KW"/>
</dbReference>
<dbReference type="PROSITE" id="PS51192">
    <property type="entry name" value="HELICASE_ATP_BIND_1"/>
    <property type="match status" value="1"/>
</dbReference>
<evidence type="ECO:0000256" key="1">
    <source>
        <dbReference type="ARBA" id="ARBA00022490"/>
    </source>
</evidence>